<evidence type="ECO:0000256" key="4">
    <source>
        <dbReference type="ARBA" id="ARBA00023306"/>
    </source>
</evidence>
<dbReference type="Gene3D" id="1.10.10.10">
    <property type="entry name" value="Winged helix-like DNA-binding domain superfamily/Winged helix DNA-binding domain"/>
    <property type="match status" value="1"/>
</dbReference>
<feature type="compositionally biased region" description="Low complexity" evidence="6">
    <location>
        <begin position="856"/>
        <end position="868"/>
    </location>
</feature>
<feature type="compositionally biased region" description="Acidic residues" evidence="6">
    <location>
        <begin position="194"/>
        <end position="215"/>
    </location>
</feature>
<dbReference type="SUPFAM" id="SSF46785">
    <property type="entry name" value="Winged helix' DNA-binding domain"/>
    <property type="match status" value="1"/>
</dbReference>
<feature type="domain" description="Cullin family profile" evidence="7">
    <location>
        <begin position="674"/>
        <end position="818"/>
    </location>
</feature>
<dbReference type="InterPro" id="IPR014786">
    <property type="entry name" value="ANAPC2_C"/>
</dbReference>
<dbReference type="GO" id="GO:0007091">
    <property type="term" value="P:metaphase/anaphase transition of mitotic cell cycle"/>
    <property type="evidence" value="ECO:0007669"/>
    <property type="project" value="TreeGrafter"/>
</dbReference>
<evidence type="ECO:0000259" key="7">
    <source>
        <dbReference type="PROSITE" id="PS50069"/>
    </source>
</evidence>
<evidence type="ECO:0000313" key="9">
    <source>
        <dbReference type="Proteomes" id="UP000325113"/>
    </source>
</evidence>
<dbReference type="InterPro" id="IPR036390">
    <property type="entry name" value="WH_DNA-bd_sf"/>
</dbReference>
<dbReference type="PANTHER" id="PTHR45957:SF1">
    <property type="entry name" value="ANAPHASE-PROMOTING COMPLEX SUBUNIT 2"/>
    <property type="match status" value="1"/>
</dbReference>
<feature type="compositionally biased region" description="Acidic residues" evidence="6">
    <location>
        <begin position="267"/>
        <end position="281"/>
    </location>
</feature>
<protein>
    <recommendedName>
        <fullName evidence="1">Anaphase-promoting complex subunit 2</fullName>
    </recommendedName>
</protein>
<evidence type="ECO:0000256" key="1">
    <source>
        <dbReference type="ARBA" id="ARBA00016068"/>
    </source>
</evidence>
<evidence type="ECO:0000256" key="3">
    <source>
        <dbReference type="ARBA" id="ARBA00022776"/>
    </source>
</evidence>
<name>A0A5A8DS78_CAFRO</name>
<proteinExistence type="inferred from homology"/>
<feature type="compositionally biased region" description="Acidic residues" evidence="6">
    <location>
        <begin position="397"/>
        <end position="407"/>
    </location>
</feature>
<dbReference type="Gene3D" id="3.30.230.130">
    <property type="entry name" value="Cullin, Chain C, Domain 2"/>
    <property type="match status" value="1"/>
</dbReference>
<dbReference type="PROSITE" id="PS50069">
    <property type="entry name" value="CULLIN_2"/>
    <property type="match status" value="1"/>
</dbReference>
<gene>
    <name evidence="8" type="ORF">FNF31_00926</name>
</gene>
<dbReference type="PANTHER" id="PTHR45957">
    <property type="entry name" value="ANAPHASE-PROMOTING COMPLEX SUBUNIT 2"/>
    <property type="match status" value="1"/>
</dbReference>
<feature type="compositionally biased region" description="Acidic residues" evidence="6">
    <location>
        <begin position="347"/>
        <end position="375"/>
    </location>
</feature>
<sequence length="954" mass="96824">MLVMRQAVKVATVTRMERALDCVARALSAIDAKQVPSAALRRGLSSGPAGSEDAHGGETGAVERGPTLGAAVAAAMDGLEALGECRLCLAPVLGDGPADAFAGAAARQAGSATASRLGRDHGGPWDRLCAGLACVLAAAARRGARAGASPRLRGDAQLLLVMAASGAADRAVAQRAAESDGAARRSPAALPGSEVDDSDESDAGADSADDEEEGGAAEAGPGAAEASVWLLALLRAAGLAAVTEAAAAAVGWAIGEACSAAAVALVEDEDSDDDEDDDEDASRDGGDGGHSLRCVDPSGVLLGAATAPVRAYLGRDRPDAVKRVVEMLMTPASAPRDAGTGGAGGGEVEDSAAEGGQDEDDDDEDDKEEDEEEEANPLRQELEAARSGPRASMPGPDDTDSEDEEEEVGPHGVVSSADTGAAGHRSDEPVLPWKPPSLVAEAWQHGASRGAPADRTASGRRRRRILASALLPTGELGGVAPAPPLSLSDILADDASLGAVEEDSADLLWGIITVLGGPAPLVKAYDERLATALLSSGKAWDVEELVTTHELIKTRLGEREVLSAEVMLKDLSDSRRIAATIRSTRANPPARRGVAPAPAPVAPAEGAVHPAPAASLPGAVEAAALARAGARAGVDESDDESVAGTPLSPATASARRAERAVFDGSPLPLPRALVLSRLFWPGLAGYGGEAPTARPPPTVLHPRLRHGLGKYTSDFETAKAPRKLTWLSHLGSVCVDVALPGRDKPVEASGTLAQVSALLFVADAAAGAASVSHHRIADSAASSGAPGAEPAGLLSVASLSRLMNVPLPEATRLLRYWERKGVLDGSGEAGSATFGPALPPKPEAASADGEGREGCLAAGSAESAAAAGADDDDDGEEDGEDALAAAVRMQQELLVRQFAVGMLRSHGSMPLQRVLSMLRSFSPYSGSEADLRAAMNKLVAEGVLTRTGDAYELA</sequence>
<organism evidence="8 9">
    <name type="scientific">Cafeteria roenbergensis</name>
    <name type="common">Marine flagellate</name>
    <dbReference type="NCBI Taxonomy" id="33653"/>
    <lineage>
        <taxon>Eukaryota</taxon>
        <taxon>Sar</taxon>
        <taxon>Stramenopiles</taxon>
        <taxon>Bigyra</taxon>
        <taxon>Opalozoa</taxon>
        <taxon>Bicosoecida</taxon>
        <taxon>Cafeteriaceae</taxon>
        <taxon>Cafeteria</taxon>
    </lineage>
</organism>
<dbReference type="SUPFAM" id="SSF75632">
    <property type="entry name" value="Cullin homology domain"/>
    <property type="match status" value="1"/>
</dbReference>
<dbReference type="GO" id="GO:0070979">
    <property type="term" value="P:protein K11-linked ubiquitination"/>
    <property type="evidence" value="ECO:0007669"/>
    <property type="project" value="TreeGrafter"/>
</dbReference>
<dbReference type="SMART" id="SM01013">
    <property type="entry name" value="APC2"/>
    <property type="match status" value="1"/>
</dbReference>
<feature type="region of interest" description="Disordered" evidence="6">
    <location>
        <begin position="267"/>
        <end position="296"/>
    </location>
</feature>
<dbReference type="InterPro" id="IPR036388">
    <property type="entry name" value="WH-like_DNA-bd_sf"/>
</dbReference>
<feature type="region of interest" description="Disordered" evidence="6">
    <location>
        <begin position="332"/>
        <end position="433"/>
    </location>
</feature>
<dbReference type="Proteomes" id="UP000325113">
    <property type="component" value="Unassembled WGS sequence"/>
</dbReference>
<dbReference type="EMBL" id="VLTM01000005">
    <property type="protein sequence ID" value="KAA0167487.1"/>
    <property type="molecule type" value="Genomic_DNA"/>
</dbReference>
<dbReference type="AlphaFoldDB" id="A0A5A8DS78"/>
<evidence type="ECO:0000256" key="2">
    <source>
        <dbReference type="ARBA" id="ARBA00022618"/>
    </source>
</evidence>
<feature type="region of interest" description="Disordered" evidence="6">
    <location>
        <begin position="631"/>
        <end position="655"/>
    </location>
</feature>
<dbReference type="Pfam" id="PF08672">
    <property type="entry name" value="ANAPC2"/>
    <property type="match status" value="1"/>
</dbReference>
<comment type="caution">
    <text evidence="8">The sequence shown here is derived from an EMBL/GenBank/DDBJ whole genome shotgun (WGS) entry which is preliminary data.</text>
</comment>
<keyword evidence="2" id="KW-0132">Cell division</keyword>
<keyword evidence="3" id="KW-0498">Mitosis</keyword>
<evidence type="ECO:0000313" key="8">
    <source>
        <dbReference type="EMBL" id="KAA0167487.1"/>
    </source>
</evidence>
<evidence type="ECO:0000256" key="6">
    <source>
        <dbReference type="SAM" id="MobiDB-lite"/>
    </source>
</evidence>
<dbReference type="InterPro" id="IPR036317">
    <property type="entry name" value="Cullin_homology_sf"/>
</dbReference>
<accession>A0A5A8DS78</accession>
<feature type="compositionally biased region" description="Acidic residues" evidence="6">
    <location>
        <begin position="869"/>
        <end position="879"/>
    </location>
</feature>
<comment type="similarity">
    <text evidence="5">Belongs to the cullin family.</text>
</comment>
<feature type="region of interest" description="Disordered" evidence="6">
    <location>
        <begin position="828"/>
        <end position="879"/>
    </location>
</feature>
<feature type="region of interest" description="Disordered" evidence="6">
    <location>
        <begin position="175"/>
        <end position="221"/>
    </location>
</feature>
<keyword evidence="4" id="KW-0131">Cell cycle</keyword>
<evidence type="ECO:0000256" key="5">
    <source>
        <dbReference type="PROSITE-ProRule" id="PRU00330"/>
    </source>
</evidence>
<dbReference type="InterPro" id="IPR016158">
    <property type="entry name" value="Cullin_homology"/>
</dbReference>
<reference evidence="8 9" key="1">
    <citation type="submission" date="2019-07" db="EMBL/GenBank/DDBJ databases">
        <title>Genomes of Cafeteria roenbergensis.</title>
        <authorList>
            <person name="Fischer M.G."/>
            <person name="Hackl T."/>
            <person name="Roman M."/>
        </authorList>
    </citation>
    <scope>NUCLEOTIDE SEQUENCE [LARGE SCALE GENOMIC DNA]</scope>
    <source>
        <strain evidence="8 9">Cflag</strain>
    </source>
</reference>
<dbReference type="GO" id="GO:0005680">
    <property type="term" value="C:anaphase-promoting complex"/>
    <property type="evidence" value="ECO:0007669"/>
    <property type="project" value="TreeGrafter"/>
</dbReference>
<feature type="region of interest" description="Disordered" evidence="6">
    <location>
        <begin position="584"/>
        <end position="603"/>
    </location>
</feature>
<dbReference type="InterPro" id="IPR044554">
    <property type="entry name" value="ANAPC2"/>
</dbReference>
<feature type="region of interest" description="Disordered" evidence="6">
    <location>
        <begin position="41"/>
        <end position="63"/>
    </location>
</feature>